<dbReference type="PATRIC" id="fig|1163408.3.peg.1555"/>
<keyword evidence="2" id="KW-1185">Reference proteome</keyword>
<gene>
    <name evidence="1" type="ORF">UU9_07591</name>
</gene>
<dbReference type="Proteomes" id="UP000004210">
    <property type="component" value="Unassembled WGS sequence"/>
</dbReference>
<comment type="caution">
    <text evidence="1">The sequence shown here is derived from an EMBL/GenBank/DDBJ whole genome shotgun (WGS) entry which is preliminary data.</text>
</comment>
<dbReference type="EMBL" id="AJXU01000029">
    <property type="protein sequence ID" value="EIL90061.1"/>
    <property type="molecule type" value="Genomic_DNA"/>
</dbReference>
<name>I4VS70_9GAMM</name>
<organism evidence="1 2">
    <name type="scientific">Rhodanobacter fulvus Jip2</name>
    <dbReference type="NCBI Taxonomy" id="1163408"/>
    <lineage>
        <taxon>Bacteria</taxon>
        <taxon>Pseudomonadati</taxon>
        <taxon>Pseudomonadota</taxon>
        <taxon>Gammaproteobacteria</taxon>
        <taxon>Lysobacterales</taxon>
        <taxon>Rhodanobacteraceae</taxon>
        <taxon>Rhodanobacter</taxon>
    </lineage>
</organism>
<sequence>MLAHQPRCFLGNQQAAALQAVMRMNAVMVASGHAHLRCVVDGSIRSFALLVRAACAGGAPPRSLAKLPYHRRVSG</sequence>
<evidence type="ECO:0000313" key="2">
    <source>
        <dbReference type="Proteomes" id="UP000004210"/>
    </source>
</evidence>
<dbReference type="AlphaFoldDB" id="I4VS70"/>
<proteinExistence type="predicted"/>
<reference evidence="1 2" key="1">
    <citation type="journal article" date="2012" name="J. Bacteriol.">
        <title>Genome sequences for six rhodanobacter strains, isolated from soils and the terrestrial subsurface, with variable denitrification capabilities.</title>
        <authorList>
            <person name="Kostka J.E."/>
            <person name="Green S.J."/>
            <person name="Rishishwar L."/>
            <person name="Prakash O."/>
            <person name="Katz L.S."/>
            <person name="Marino-Ramirez L."/>
            <person name="Jordan I.K."/>
            <person name="Munk C."/>
            <person name="Ivanova N."/>
            <person name="Mikhailova N."/>
            <person name="Watson D.B."/>
            <person name="Brown S.D."/>
            <person name="Palumbo A.V."/>
            <person name="Brooks S.C."/>
        </authorList>
    </citation>
    <scope>NUCLEOTIDE SEQUENCE [LARGE SCALE GENOMIC DNA]</scope>
    <source>
        <strain evidence="2">Jip2T</strain>
    </source>
</reference>
<protein>
    <submittedName>
        <fullName evidence="1">Uncharacterized protein</fullName>
    </submittedName>
</protein>
<evidence type="ECO:0000313" key="1">
    <source>
        <dbReference type="EMBL" id="EIL90061.1"/>
    </source>
</evidence>
<accession>I4VS70</accession>